<evidence type="ECO:0000313" key="2">
    <source>
        <dbReference type="EMBL" id="KAF9583118.1"/>
    </source>
</evidence>
<dbReference type="SUPFAM" id="SSF53474">
    <property type="entry name" value="alpha/beta-Hydrolases"/>
    <property type="match status" value="1"/>
</dbReference>
<dbReference type="OrthoDB" id="5570009at2759"/>
<dbReference type="InterPro" id="IPR029058">
    <property type="entry name" value="AB_hydrolase_fold"/>
</dbReference>
<reference evidence="2" key="1">
    <citation type="journal article" date="2020" name="Fungal Divers.">
        <title>Resolving the Mortierellaceae phylogeny through synthesis of multi-gene phylogenetics and phylogenomics.</title>
        <authorList>
            <person name="Vandepol N."/>
            <person name="Liber J."/>
            <person name="Desiro A."/>
            <person name="Na H."/>
            <person name="Kennedy M."/>
            <person name="Barry K."/>
            <person name="Grigoriev I.V."/>
            <person name="Miller A.N."/>
            <person name="O'Donnell K."/>
            <person name="Stajich J.E."/>
            <person name="Bonito G."/>
        </authorList>
    </citation>
    <scope>NUCLEOTIDE SEQUENCE</scope>
    <source>
        <strain evidence="2">KOD1015</strain>
    </source>
</reference>
<gene>
    <name evidence="2" type="ORF">BGW38_010213</name>
</gene>
<dbReference type="InterPro" id="IPR013094">
    <property type="entry name" value="AB_hydrolase_3"/>
</dbReference>
<organism evidence="2 3">
    <name type="scientific">Lunasporangiospora selenospora</name>
    <dbReference type="NCBI Taxonomy" id="979761"/>
    <lineage>
        <taxon>Eukaryota</taxon>
        <taxon>Fungi</taxon>
        <taxon>Fungi incertae sedis</taxon>
        <taxon>Mucoromycota</taxon>
        <taxon>Mortierellomycotina</taxon>
        <taxon>Mortierellomycetes</taxon>
        <taxon>Mortierellales</taxon>
        <taxon>Mortierellaceae</taxon>
        <taxon>Lunasporangiospora</taxon>
    </lineage>
</organism>
<protein>
    <recommendedName>
        <fullName evidence="1">Alpha/beta hydrolase fold-3 domain-containing protein</fullName>
    </recommendedName>
</protein>
<feature type="non-terminal residue" evidence="2">
    <location>
        <position position="301"/>
    </location>
</feature>
<dbReference type="PANTHER" id="PTHR23025">
    <property type="entry name" value="TRIACYLGLYCEROL LIPASE"/>
    <property type="match status" value="1"/>
</dbReference>
<keyword evidence="3" id="KW-1185">Reference proteome</keyword>
<dbReference type="GO" id="GO:0019433">
    <property type="term" value="P:triglyceride catabolic process"/>
    <property type="evidence" value="ECO:0007669"/>
    <property type="project" value="TreeGrafter"/>
</dbReference>
<evidence type="ECO:0000259" key="1">
    <source>
        <dbReference type="Pfam" id="PF07859"/>
    </source>
</evidence>
<dbReference type="Gene3D" id="3.40.50.1820">
    <property type="entry name" value="alpha/beta hydrolase"/>
    <property type="match status" value="1"/>
</dbReference>
<proteinExistence type="predicted"/>
<comment type="caution">
    <text evidence="2">The sequence shown here is derived from an EMBL/GenBank/DDBJ whole genome shotgun (WGS) entry which is preliminary data.</text>
</comment>
<name>A0A9P6KFM7_9FUNG</name>
<dbReference type="GO" id="GO:0004806">
    <property type="term" value="F:triacylglycerol lipase activity"/>
    <property type="evidence" value="ECO:0007669"/>
    <property type="project" value="TreeGrafter"/>
</dbReference>
<feature type="domain" description="Alpha/beta hydrolase fold-3" evidence="1">
    <location>
        <begin position="219"/>
        <end position="301"/>
    </location>
</feature>
<dbReference type="Pfam" id="PF07859">
    <property type="entry name" value="Abhydrolase_3"/>
    <property type="match status" value="1"/>
</dbReference>
<dbReference type="Proteomes" id="UP000780801">
    <property type="component" value="Unassembled WGS sequence"/>
</dbReference>
<dbReference type="AlphaFoldDB" id="A0A9P6KFM7"/>
<dbReference type="EMBL" id="JAABOA010000806">
    <property type="protein sequence ID" value="KAF9583118.1"/>
    <property type="molecule type" value="Genomic_DNA"/>
</dbReference>
<dbReference type="GO" id="GO:0005829">
    <property type="term" value="C:cytosol"/>
    <property type="evidence" value="ECO:0007669"/>
    <property type="project" value="TreeGrafter"/>
</dbReference>
<dbReference type="PANTHER" id="PTHR23025:SF3">
    <property type="entry name" value="HORMONE-SENSITIVE LIPASE"/>
    <property type="match status" value="1"/>
</dbReference>
<dbReference type="GO" id="GO:0004771">
    <property type="term" value="F:sterol ester esterase activity"/>
    <property type="evidence" value="ECO:0007669"/>
    <property type="project" value="TreeGrafter"/>
</dbReference>
<evidence type="ECO:0000313" key="3">
    <source>
        <dbReference type="Proteomes" id="UP000780801"/>
    </source>
</evidence>
<accession>A0A9P6KFM7</accession>
<sequence>MLGHIAGRPSPSWDKIQAVVVLCMSYIALRKMPAQGPRPFKSVHQFLKKYTPWQILIGALTTLYAAHHADILLGLTPAENEKKMFSRRYTRGYTRGLWVLSALDAGFFMSENIRPKPLRDTLSAIFSVYYLFFPKRAVEKNHMMLSTITAPHMRLSWEKMLHPVIRTMTWINSPRLGVKKEIRVQLSKEHGSHSDAIITLTIFFKGTMEEFAKADTFILDFPGGGFVAMKPKCHADYLMAWAAQTEVPIVSVEYKKAPEHPFPHGLNECFDIYKLIVETRGQCIGLEGIHQPRIVLAGDSA</sequence>